<name>U4KR97_ALTPJ</name>
<feature type="transmembrane region" description="Helical" evidence="8">
    <location>
        <begin position="57"/>
        <end position="77"/>
    </location>
</feature>
<dbReference type="InterPro" id="IPR014743">
    <property type="entry name" value="Cl-channel_core"/>
</dbReference>
<evidence type="ECO:0000256" key="8">
    <source>
        <dbReference type="SAM" id="Phobius"/>
    </source>
</evidence>
<feature type="transmembrane region" description="Helical" evidence="8">
    <location>
        <begin position="186"/>
        <end position="207"/>
    </location>
</feature>
<feature type="transmembrane region" description="Helical" evidence="8">
    <location>
        <begin position="103"/>
        <end position="126"/>
    </location>
</feature>
<feature type="transmembrane region" description="Helical" evidence="8">
    <location>
        <begin position="154"/>
        <end position="179"/>
    </location>
</feature>
<dbReference type="GO" id="GO:0005886">
    <property type="term" value="C:plasma membrane"/>
    <property type="evidence" value="ECO:0007669"/>
    <property type="project" value="TreeGrafter"/>
</dbReference>
<dbReference type="OrthoDB" id="9812438at2"/>
<dbReference type="HOGENOM" id="CLU_015263_7_4_14"/>
<dbReference type="KEGG" id="apal:BN85403940"/>
<evidence type="ECO:0000256" key="1">
    <source>
        <dbReference type="ARBA" id="ARBA00004141"/>
    </source>
</evidence>
<keyword evidence="7" id="KW-0868">Chloride</keyword>
<organism evidence="9 10">
    <name type="scientific">Alteracholeplasma palmae (strain ATCC 49389 / J233)</name>
    <name type="common">Acholeplasma palmae</name>
    <dbReference type="NCBI Taxonomy" id="1318466"/>
    <lineage>
        <taxon>Bacteria</taxon>
        <taxon>Bacillati</taxon>
        <taxon>Mycoplasmatota</taxon>
        <taxon>Mollicutes</taxon>
        <taxon>Acholeplasmatales</taxon>
        <taxon>Acholeplasmataceae</taxon>
        <taxon>Acholeplasma</taxon>
    </lineage>
</organism>
<feature type="transmembrane region" description="Helical" evidence="8">
    <location>
        <begin position="270"/>
        <end position="291"/>
    </location>
</feature>
<evidence type="ECO:0000256" key="6">
    <source>
        <dbReference type="ARBA" id="ARBA00023136"/>
    </source>
</evidence>
<evidence type="ECO:0000256" key="5">
    <source>
        <dbReference type="ARBA" id="ARBA00023065"/>
    </source>
</evidence>
<dbReference type="PRINTS" id="PR00762">
    <property type="entry name" value="CLCHANNEL"/>
</dbReference>
<keyword evidence="5" id="KW-0406">Ion transport</keyword>
<dbReference type="AlphaFoldDB" id="U4KR97"/>
<evidence type="ECO:0000256" key="7">
    <source>
        <dbReference type="ARBA" id="ARBA00023214"/>
    </source>
</evidence>
<evidence type="ECO:0000256" key="2">
    <source>
        <dbReference type="ARBA" id="ARBA00022448"/>
    </source>
</evidence>
<feature type="transmembrane region" description="Helical" evidence="8">
    <location>
        <begin position="397"/>
        <end position="416"/>
    </location>
</feature>
<dbReference type="PANTHER" id="PTHR45711:SF6">
    <property type="entry name" value="CHLORIDE CHANNEL PROTEIN"/>
    <property type="match status" value="1"/>
</dbReference>
<dbReference type="InterPro" id="IPR001807">
    <property type="entry name" value="ClC"/>
</dbReference>
<reference evidence="9 10" key="1">
    <citation type="journal article" date="2013" name="J. Mol. Microbiol. Biotechnol.">
        <title>Analysis of the Complete Genomes of Acholeplasma brassicae , A. palmae and A. laidlawii and Their Comparison to the Obligate Parasites from ' Candidatus Phytoplasma'.</title>
        <authorList>
            <person name="Kube M."/>
            <person name="Siewert C."/>
            <person name="Migdoll A.M."/>
            <person name="Duduk B."/>
            <person name="Holz S."/>
            <person name="Rabus R."/>
            <person name="Seemuller E."/>
            <person name="Mitrovic J."/>
            <person name="Muller I."/>
            <person name="Buttner C."/>
            <person name="Reinhardt R."/>
        </authorList>
    </citation>
    <scope>NUCLEOTIDE SEQUENCE [LARGE SCALE GENOMIC DNA]</scope>
    <source>
        <strain evidence="9 10">J233</strain>
    </source>
</reference>
<dbReference type="STRING" id="1318466.BN85403940"/>
<comment type="subcellular location">
    <subcellularLocation>
        <location evidence="1">Membrane</location>
        <topology evidence="1">Multi-pass membrane protein</topology>
    </subcellularLocation>
</comment>
<keyword evidence="2" id="KW-0813">Transport</keyword>
<evidence type="ECO:0000256" key="4">
    <source>
        <dbReference type="ARBA" id="ARBA00022989"/>
    </source>
</evidence>
<accession>U4KR97</accession>
<sequence>MGKIRKIKSKLSVFFMIFYGVLTGMIAGLFLYGFKQLAALVLKQTVSIFEYVKVHPWYIPLLFIGLAILAYLVALIIKKEPNAGGGAIARTEGFLRGLITFKWLRTTLATLVSSLLVFFGGLPYGIEGSSVIMGTTISGGVSKLGQADPSLERYILTSGASAGFAVATGSPLAGIVFSLEEMHKKFSFLLLIVSMAGASAAALTIKVMDHIFNTSNVFFPIGKVEPLPLSLMWLTIIIGIIAGLVATGFNKFLEKMNHYIDTKLKKVTQFIRILVNFLLVGIAGLFLVEILGNGHHLLIEAMERKFAWTTLLVLLIVKIILISVSVGSGVTGGLFVPSLVIGGLTGALINELFISLGVDANYTKIIIILAMGAFFGTSIHAPITTIVFMIEATQDPYNVLAMVLVLLVAMVTAHAFKNESNNDTVLERILRKQDKGKTANIYELVGKIQEGAFVVNKPTRDILWPANSLITTIKRENDPKGHRMVKGGDKLLKSLDTIVFQVQSYDLEKTKTEFTALIGNQELISKQLH</sequence>
<keyword evidence="6 8" id="KW-0472">Membrane</keyword>
<dbReference type="RefSeq" id="WP_026656855.1">
    <property type="nucleotide sequence ID" value="NC_022538.1"/>
</dbReference>
<feature type="transmembrane region" description="Helical" evidence="8">
    <location>
        <begin position="306"/>
        <end position="327"/>
    </location>
</feature>
<gene>
    <name evidence="9" type="ORF">BN85403940</name>
</gene>
<feature type="transmembrane region" description="Helical" evidence="8">
    <location>
        <begin position="365"/>
        <end position="390"/>
    </location>
</feature>
<proteinExistence type="predicted"/>
<feature type="transmembrane region" description="Helical" evidence="8">
    <location>
        <begin position="227"/>
        <end position="249"/>
    </location>
</feature>
<protein>
    <submittedName>
        <fullName evidence="9">Chloride ion channel protein, voltage-gated</fullName>
    </submittedName>
</protein>
<keyword evidence="4 8" id="KW-1133">Transmembrane helix</keyword>
<evidence type="ECO:0000313" key="10">
    <source>
        <dbReference type="Proteomes" id="UP000032740"/>
    </source>
</evidence>
<dbReference type="CDD" id="cd01031">
    <property type="entry name" value="EriC"/>
    <property type="match status" value="1"/>
</dbReference>
<dbReference type="GO" id="GO:0005247">
    <property type="term" value="F:voltage-gated chloride channel activity"/>
    <property type="evidence" value="ECO:0007669"/>
    <property type="project" value="TreeGrafter"/>
</dbReference>
<evidence type="ECO:0000313" key="9">
    <source>
        <dbReference type="EMBL" id="CCV63971.1"/>
    </source>
</evidence>
<dbReference type="Pfam" id="PF00654">
    <property type="entry name" value="Voltage_CLC"/>
    <property type="match status" value="1"/>
</dbReference>
<keyword evidence="3 8" id="KW-0812">Transmembrane</keyword>
<dbReference type="EMBL" id="FO681347">
    <property type="protein sequence ID" value="CCV63971.1"/>
    <property type="molecule type" value="Genomic_DNA"/>
</dbReference>
<keyword evidence="10" id="KW-1185">Reference proteome</keyword>
<dbReference type="PANTHER" id="PTHR45711">
    <property type="entry name" value="CHLORIDE CHANNEL PROTEIN"/>
    <property type="match status" value="1"/>
</dbReference>
<feature type="transmembrane region" description="Helical" evidence="8">
    <location>
        <begin position="334"/>
        <end position="353"/>
    </location>
</feature>
<dbReference type="Gene3D" id="1.10.3080.10">
    <property type="entry name" value="Clc chloride channel"/>
    <property type="match status" value="1"/>
</dbReference>
<dbReference type="Proteomes" id="UP000032740">
    <property type="component" value="Chromosome"/>
</dbReference>
<feature type="transmembrane region" description="Helical" evidence="8">
    <location>
        <begin position="12"/>
        <end position="34"/>
    </location>
</feature>
<evidence type="ECO:0000256" key="3">
    <source>
        <dbReference type="ARBA" id="ARBA00022692"/>
    </source>
</evidence>
<dbReference type="SUPFAM" id="SSF81340">
    <property type="entry name" value="Clc chloride channel"/>
    <property type="match status" value="1"/>
</dbReference>